<gene>
    <name evidence="2" type="ordered locus">Cyan7822_2670</name>
</gene>
<dbReference type="Gene3D" id="3.40.50.2000">
    <property type="entry name" value="Glycogen Phosphorylase B"/>
    <property type="match status" value="2"/>
</dbReference>
<reference evidence="3" key="1">
    <citation type="journal article" date="2011" name="MBio">
        <title>Novel metabolic attributes of the genus Cyanothece, comprising a group of unicellular nitrogen-fixing Cyanobacteria.</title>
        <authorList>
            <person name="Bandyopadhyay A."/>
            <person name="Elvitigala T."/>
            <person name="Welsh E."/>
            <person name="Stockel J."/>
            <person name="Liberton M."/>
            <person name="Min H."/>
            <person name="Sherman L.A."/>
            <person name="Pakrasi H.B."/>
        </authorList>
    </citation>
    <scope>NUCLEOTIDE SEQUENCE [LARGE SCALE GENOMIC DNA]</scope>
    <source>
        <strain evidence="3">PCC 7822</strain>
    </source>
</reference>
<dbReference type="STRING" id="497965.Cyan7822_2670"/>
<organism evidence="2 3">
    <name type="scientific">Gloeothece verrucosa (strain PCC 7822)</name>
    <name type="common">Cyanothece sp. (strain PCC 7822)</name>
    <dbReference type="NCBI Taxonomy" id="497965"/>
    <lineage>
        <taxon>Bacteria</taxon>
        <taxon>Bacillati</taxon>
        <taxon>Cyanobacteriota</taxon>
        <taxon>Cyanophyceae</taxon>
        <taxon>Oscillatoriophycideae</taxon>
        <taxon>Chroococcales</taxon>
        <taxon>Aphanothecaceae</taxon>
        <taxon>Gloeothece</taxon>
        <taxon>Gloeothece verrucosa</taxon>
    </lineage>
</organism>
<dbReference type="InterPro" id="IPR050194">
    <property type="entry name" value="Glycosyltransferase_grp1"/>
</dbReference>
<dbReference type="KEGG" id="cyj:Cyan7822_2670"/>
<keyword evidence="3" id="KW-1185">Reference proteome</keyword>
<dbReference type="AlphaFoldDB" id="E0UK02"/>
<feature type="domain" description="Glycosyl transferase family 1" evidence="1">
    <location>
        <begin position="232"/>
        <end position="393"/>
    </location>
</feature>
<evidence type="ECO:0000259" key="1">
    <source>
        <dbReference type="Pfam" id="PF00534"/>
    </source>
</evidence>
<protein>
    <submittedName>
        <fullName evidence="2">Glycosyl transferase group 1</fullName>
    </submittedName>
</protein>
<proteinExistence type="predicted"/>
<dbReference type="InterPro" id="IPR001296">
    <property type="entry name" value="Glyco_trans_1"/>
</dbReference>
<sequence length="439" mass="50405">MKKKLKVLLIIEQCNPEWSSVPLVGYNYYKEISQLVDCTLVTHGRNEEALQKFPEHKNIIYIHEGSFSPIYHKLVSSITFQGRVNWPLYNALCYPIYEEFNNQVYQQFHISVSKGDYDIVHAITPMMPRYPVKIIKACHNTPFLLGPVNGGVPFPPGFQKVARQEFAYFNFLRAVGRALIPGYVETYQQADKVLSGSTYTLNWLKDTFSIPDNRISLFYENGIKQEFIETQNAPKNLNYINLLFVGRLVPYKGADMLLEAISQLDQEIQNKIRLTIVGDGSEKKPLEQQVKELKLESLVKFTGWVKSQDIVQYYKNSDIFCFPSIREFGGAVVLEAMACGLPCIVVNNGGIGEYVTEETGFRIEPSSREYVVREVADKIQILVNDQTLRNQMSFKCVERVKDFEWGRKAEKIREIYEDLVKQKADKTLNSDLALKKVEA</sequence>
<dbReference type="EMBL" id="CP002198">
    <property type="protein sequence ID" value="ADN14638.1"/>
    <property type="molecule type" value="Genomic_DNA"/>
</dbReference>
<dbReference type="Proteomes" id="UP000008206">
    <property type="component" value="Chromosome"/>
</dbReference>
<dbReference type="Pfam" id="PF00534">
    <property type="entry name" value="Glycos_transf_1"/>
    <property type="match status" value="1"/>
</dbReference>
<evidence type="ECO:0000313" key="3">
    <source>
        <dbReference type="Proteomes" id="UP000008206"/>
    </source>
</evidence>
<dbReference type="HOGENOM" id="CLU_052026_0_0_3"/>
<dbReference type="PANTHER" id="PTHR45947:SF3">
    <property type="entry name" value="SULFOQUINOVOSYL TRANSFERASE SQD2"/>
    <property type="match status" value="1"/>
</dbReference>
<accession>E0UK02</accession>
<dbReference type="CAZy" id="GT4">
    <property type="family name" value="Glycosyltransferase Family 4"/>
</dbReference>
<dbReference type="eggNOG" id="COG0438">
    <property type="taxonomic scope" value="Bacteria"/>
</dbReference>
<name>E0UK02_GLOV7</name>
<dbReference type="RefSeq" id="WP_013322743.1">
    <property type="nucleotide sequence ID" value="NC_014501.1"/>
</dbReference>
<dbReference type="CDD" id="cd03801">
    <property type="entry name" value="GT4_PimA-like"/>
    <property type="match status" value="1"/>
</dbReference>
<dbReference type="PANTHER" id="PTHR45947">
    <property type="entry name" value="SULFOQUINOVOSYL TRANSFERASE SQD2"/>
    <property type="match status" value="1"/>
</dbReference>
<dbReference type="SUPFAM" id="SSF53756">
    <property type="entry name" value="UDP-Glycosyltransferase/glycogen phosphorylase"/>
    <property type="match status" value="1"/>
</dbReference>
<keyword evidence="2" id="KW-0808">Transferase</keyword>
<dbReference type="GO" id="GO:0016757">
    <property type="term" value="F:glycosyltransferase activity"/>
    <property type="evidence" value="ECO:0007669"/>
    <property type="project" value="InterPro"/>
</dbReference>
<evidence type="ECO:0000313" key="2">
    <source>
        <dbReference type="EMBL" id="ADN14638.1"/>
    </source>
</evidence>